<keyword evidence="2" id="KW-0964">Secreted</keyword>
<evidence type="ECO:0000256" key="8">
    <source>
        <dbReference type="ARBA" id="ARBA00023180"/>
    </source>
</evidence>
<dbReference type="Pfam" id="PF00053">
    <property type="entry name" value="EGF_laminin"/>
    <property type="match status" value="4"/>
</dbReference>
<gene>
    <name evidence="12" type="ORF">NP493_2656g00002</name>
</gene>
<evidence type="ECO:0000313" key="13">
    <source>
        <dbReference type="Proteomes" id="UP001209878"/>
    </source>
</evidence>
<dbReference type="InterPro" id="IPR000742">
    <property type="entry name" value="EGF"/>
</dbReference>
<dbReference type="InterPro" id="IPR002049">
    <property type="entry name" value="LE_dom"/>
</dbReference>
<proteinExistence type="predicted"/>
<dbReference type="Pfam" id="PF24973">
    <property type="entry name" value="EGF_LMN_ATRN"/>
    <property type="match status" value="1"/>
</dbReference>
<dbReference type="CDD" id="cd00055">
    <property type="entry name" value="EGF_Lam"/>
    <property type="match status" value="4"/>
</dbReference>
<comment type="caution">
    <text evidence="12">The sequence shown here is derived from an EMBL/GenBank/DDBJ whole genome shotgun (WGS) entry which is preliminary data.</text>
</comment>
<evidence type="ECO:0000259" key="11">
    <source>
        <dbReference type="PROSITE" id="PS50027"/>
    </source>
</evidence>
<dbReference type="FunFam" id="2.10.25.10:FF:000011">
    <property type="entry name" value="Cadherin EGF LAG seven-pass G-type receptor"/>
    <property type="match status" value="1"/>
</dbReference>
<feature type="disulfide bond" evidence="10">
    <location>
        <begin position="278"/>
        <end position="295"/>
    </location>
</feature>
<feature type="domain" description="Laminin EGF-like" evidence="11">
    <location>
        <begin position="163"/>
        <end position="209"/>
    </location>
</feature>
<evidence type="ECO:0000256" key="10">
    <source>
        <dbReference type="PROSITE-ProRule" id="PRU00460"/>
    </source>
</evidence>
<dbReference type="GO" id="GO:0009887">
    <property type="term" value="P:animal organ morphogenesis"/>
    <property type="evidence" value="ECO:0007669"/>
    <property type="project" value="TreeGrafter"/>
</dbReference>
<evidence type="ECO:0000256" key="2">
    <source>
        <dbReference type="ARBA" id="ARBA00022525"/>
    </source>
</evidence>
<reference evidence="12" key="1">
    <citation type="journal article" date="2023" name="Mol. Biol. Evol.">
        <title>Third-Generation Sequencing Reveals the Adaptive Role of the Epigenome in Three Deep-Sea Polychaetes.</title>
        <authorList>
            <person name="Perez M."/>
            <person name="Aroh O."/>
            <person name="Sun Y."/>
            <person name="Lan Y."/>
            <person name="Juniper S.K."/>
            <person name="Young C.R."/>
            <person name="Angers B."/>
            <person name="Qian P.Y."/>
        </authorList>
    </citation>
    <scope>NUCLEOTIDE SEQUENCE</scope>
    <source>
        <strain evidence="12">R07B-5</strain>
    </source>
</reference>
<dbReference type="PANTHER" id="PTHR10574:SF406">
    <property type="entry name" value="LAMININ SUBUNIT ALPHA 5"/>
    <property type="match status" value="1"/>
</dbReference>
<dbReference type="PRINTS" id="PR00011">
    <property type="entry name" value="EGFLAMININ"/>
</dbReference>
<feature type="domain" description="Laminin EGF-like" evidence="11">
    <location>
        <begin position="49"/>
        <end position="98"/>
    </location>
</feature>
<keyword evidence="13" id="KW-1185">Reference proteome</keyword>
<sequence length="847" mass="91453">MDDSSGVPINNVEHCVCPPQYTGLSCDGCSPGHTRVIPNGGPFVECVPCDCNGHAATPCDPDTGACNCTHNAAGDHCEVCLTGFYGNPTVGTPDDCQPCMCPGNVVASEVNVFASECVLTPGGMVECVNCSDGHSGGQCDVCVEGWYGTPRNASNAGGQCLLCQCHGRADTCDTVTGVCVDCRNDTAGKECDICAPTYFGDAASYSCQLRCGFGEGARSLWLPRTSAFVGLSAGATGQCDDRTGQCHCKPNVQSFLCTECAPNSYNYSSGEGCYPCDCHGMGAYGQRCHLETGQCLCRPHTLGRRCDYCEATYWQVDSISGCKQAYQFVQGVQLGVYPNCQLCGACYDTWAVKIEEEGRLLWDLSLSVLQLWARYDNMTYATVRPLLVDVQTNLTNVDLAILLVQDIVADVKFLQQGFDKISGRVGEYKAIHLNMTRHVKKLREILSDLTSYRGNVAVSETEQMSPEQFIRDTAAMATFHSDLYSRANSSWTSIRNLTMAIKTANGTVEGLVSQMKVSIAVIDEAKLISKYALSSINPTIGTRFHNNTRRLKRLKTIVGELTGTLVEVTEQVARAADLSQQANTSVTLSYKNVAVNGESCTRDGHPSIHRKVQCIAGTEGSTDCSECGRIESAMTIKQAMTTTLEDTVGGLVTLSSVNEQLIAVNELTANVSRISLPQLEDMKTICKAINATSISDAAVKATLTKAKEGLATAEETLNMTKLASEAAHIALEEVREIQYNLGEAEEAQREVYTQREAVDAFNRTYTAAIEQVLTKGNDAIRLAEMTNTSISTITALVGETMDCFQEATNDTTLAEILTEKALQLVKNAANQNLTDIEQITDLECKYF</sequence>
<dbReference type="InterPro" id="IPR050440">
    <property type="entry name" value="Laminin/Netrin_ECM"/>
</dbReference>
<feature type="disulfide bond" evidence="10">
    <location>
        <begin position="68"/>
        <end position="77"/>
    </location>
</feature>
<comment type="caution">
    <text evidence="10">Lacks conserved residue(s) required for the propagation of feature annotation.</text>
</comment>
<evidence type="ECO:0000256" key="1">
    <source>
        <dbReference type="ARBA" id="ARBA00004302"/>
    </source>
</evidence>
<feature type="disulfide bond" evidence="10">
    <location>
        <begin position="297"/>
        <end position="306"/>
    </location>
</feature>
<dbReference type="AlphaFoldDB" id="A0AAD9JDQ7"/>
<evidence type="ECO:0000313" key="12">
    <source>
        <dbReference type="EMBL" id="KAK2151249.1"/>
    </source>
</evidence>
<dbReference type="GO" id="GO:0009888">
    <property type="term" value="P:tissue development"/>
    <property type="evidence" value="ECO:0007669"/>
    <property type="project" value="TreeGrafter"/>
</dbReference>
<dbReference type="EMBL" id="JAODUO010002643">
    <property type="protein sequence ID" value="KAK2151249.1"/>
    <property type="molecule type" value="Genomic_DNA"/>
</dbReference>
<dbReference type="GO" id="GO:0005604">
    <property type="term" value="C:basement membrane"/>
    <property type="evidence" value="ECO:0007669"/>
    <property type="project" value="UniProtKB-SubCell"/>
</dbReference>
<evidence type="ECO:0000256" key="3">
    <source>
        <dbReference type="ARBA" id="ARBA00022530"/>
    </source>
</evidence>
<dbReference type="PANTHER" id="PTHR10574">
    <property type="entry name" value="NETRIN/LAMININ-RELATED"/>
    <property type="match status" value="1"/>
</dbReference>
<organism evidence="12 13">
    <name type="scientific">Ridgeia piscesae</name>
    <name type="common">Tubeworm</name>
    <dbReference type="NCBI Taxonomy" id="27915"/>
    <lineage>
        <taxon>Eukaryota</taxon>
        <taxon>Metazoa</taxon>
        <taxon>Spiralia</taxon>
        <taxon>Lophotrochozoa</taxon>
        <taxon>Annelida</taxon>
        <taxon>Polychaeta</taxon>
        <taxon>Sedentaria</taxon>
        <taxon>Canalipalpata</taxon>
        <taxon>Sabellida</taxon>
        <taxon>Siboglinidae</taxon>
        <taxon>Ridgeia</taxon>
    </lineage>
</organism>
<evidence type="ECO:0000256" key="5">
    <source>
        <dbReference type="ARBA" id="ARBA00022737"/>
    </source>
</evidence>
<dbReference type="PROSITE" id="PS50027">
    <property type="entry name" value="EGF_LAM_2"/>
    <property type="match status" value="3"/>
</dbReference>
<feature type="disulfide bond" evidence="10">
    <location>
        <begin position="182"/>
        <end position="191"/>
    </location>
</feature>
<protein>
    <recommendedName>
        <fullName evidence="11">Laminin EGF-like domain-containing protein</fullName>
    </recommendedName>
</protein>
<dbReference type="Gene3D" id="2.10.25.10">
    <property type="entry name" value="Laminin"/>
    <property type="match status" value="5"/>
</dbReference>
<accession>A0AAD9JDQ7</accession>
<evidence type="ECO:0000256" key="4">
    <source>
        <dbReference type="ARBA" id="ARBA00022729"/>
    </source>
</evidence>
<keyword evidence="4" id="KW-0732">Signal</keyword>
<evidence type="ECO:0000256" key="9">
    <source>
        <dbReference type="ARBA" id="ARBA00023292"/>
    </source>
</evidence>
<keyword evidence="7 10" id="KW-1015">Disulfide bond</keyword>
<feature type="disulfide bond" evidence="10">
    <location>
        <begin position="276"/>
        <end position="288"/>
    </location>
</feature>
<comment type="subcellular location">
    <subcellularLocation>
        <location evidence="1">Secreted</location>
        <location evidence="1">Extracellular space</location>
        <location evidence="1">Extracellular matrix</location>
        <location evidence="1">Basement membrane</location>
    </subcellularLocation>
</comment>
<dbReference type="PROSITE" id="PS00022">
    <property type="entry name" value="EGF_1"/>
    <property type="match status" value="1"/>
</dbReference>
<dbReference type="SMART" id="SM00180">
    <property type="entry name" value="EGF_Lam"/>
    <property type="match status" value="6"/>
</dbReference>
<dbReference type="InterPro" id="IPR056863">
    <property type="entry name" value="LMN_ATRN_NET-like_EGF"/>
</dbReference>
<feature type="domain" description="Laminin EGF-like" evidence="11">
    <location>
        <begin position="276"/>
        <end position="324"/>
    </location>
</feature>
<evidence type="ECO:0000256" key="6">
    <source>
        <dbReference type="ARBA" id="ARBA00022869"/>
    </source>
</evidence>
<keyword evidence="9 10" id="KW-0424">Laminin EGF-like domain</keyword>
<dbReference type="PROSITE" id="PS01248">
    <property type="entry name" value="EGF_LAM_1"/>
    <property type="match status" value="2"/>
</dbReference>
<dbReference type="SUPFAM" id="SSF57196">
    <property type="entry name" value="EGF/Laminin"/>
    <property type="match status" value="5"/>
</dbReference>
<dbReference type="FunFam" id="2.10.25.10:FF:000188">
    <property type="entry name" value="Laminin subunit gamma 2"/>
    <property type="match status" value="1"/>
</dbReference>
<keyword evidence="5" id="KW-0677">Repeat</keyword>
<name>A0AAD9JDQ7_RIDPI</name>
<evidence type="ECO:0000256" key="7">
    <source>
        <dbReference type="ARBA" id="ARBA00023157"/>
    </source>
</evidence>
<keyword evidence="6" id="KW-0084">Basement membrane</keyword>
<dbReference type="Proteomes" id="UP001209878">
    <property type="component" value="Unassembled WGS sequence"/>
</dbReference>
<keyword evidence="3" id="KW-0272">Extracellular matrix</keyword>
<dbReference type="FunFam" id="2.10.25.10:FF:000130">
    <property type="entry name" value="Laminin subunit beta 1"/>
    <property type="match status" value="1"/>
</dbReference>
<keyword evidence="8" id="KW-0325">Glycoprotein</keyword>